<name>A0A8E2JF29_9PEZI</name>
<evidence type="ECO:0000313" key="2">
    <source>
        <dbReference type="EMBL" id="OCK80285.1"/>
    </source>
</evidence>
<dbReference type="AlphaFoldDB" id="A0A8E2JF29"/>
<protein>
    <submittedName>
        <fullName evidence="2">Uncharacterized protein</fullName>
    </submittedName>
</protein>
<evidence type="ECO:0000256" key="1">
    <source>
        <dbReference type="SAM" id="MobiDB-lite"/>
    </source>
</evidence>
<dbReference type="Proteomes" id="UP000250266">
    <property type="component" value="Unassembled WGS sequence"/>
</dbReference>
<sequence>MQMYIKKLANATENAFADRSMMLGENEELFRQNCEKEVRASTRAKKVGTARVMKYEDILKEQELREKKESKKRARPGRPKKKQLEPDQQKQNPKRRKYSERDTAISEIAASGLEDYCSVMEF</sequence>
<accession>A0A8E2JF29</accession>
<evidence type="ECO:0000313" key="3">
    <source>
        <dbReference type="Proteomes" id="UP000250266"/>
    </source>
</evidence>
<feature type="region of interest" description="Disordered" evidence="1">
    <location>
        <begin position="63"/>
        <end position="103"/>
    </location>
</feature>
<reference evidence="2 3" key="1">
    <citation type="journal article" date="2016" name="Nat. Commun.">
        <title>Ectomycorrhizal ecology is imprinted in the genome of the dominant symbiotic fungus Cenococcum geophilum.</title>
        <authorList>
            <consortium name="DOE Joint Genome Institute"/>
            <person name="Peter M."/>
            <person name="Kohler A."/>
            <person name="Ohm R.A."/>
            <person name="Kuo A."/>
            <person name="Krutzmann J."/>
            <person name="Morin E."/>
            <person name="Arend M."/>
            <person name="Barry K.W."/>
            <person name="Binder M."/>
            <person name="Choi C."/>
            <person name="Clum A."/>
            <person name="Copeland A."/>
            <person name="Grisel N."/>
            <person name="Haridas S."/>
            <person name="Kipfer T."/>
            <person name="LaButti K."/>
            <person name="Lindquist E."/>
            <person name="Lipzen A."/>
            <person name="Maire R."/>
            <person name="Meier B."/>
            <person name="Mihaltcheva S."/>
            <person name="Molinier V."/>
            <person name="Murat C."/>
            <person name="Poggeler S."/>
            <person name="Quandt C.A."/>
            <person name="Sperisen C."/>
            <person name="Tritt A."/>
            <person name="Tisserant E."/>
            <person name="Crous P.W."/>
            <person name="Henrissat B."/>
            <person name="Nehls U."/>
            <person name="Egli S."/>
            <person name="Spatafora J.W."/>
            <person name="Grigoriev I.V."/>
            <person name="Martin F.M."/>
        </authorList>
    </citation>
    <scope>NUCLEOTIDE SEQUENCE [LARGE SCALE GENOMIC DNA]</scope>
    <source>
        <strain evidence="2 3">CBS 459.81</strain>
    </source>
</reference>
<dbReference type="EMBL" id="KV744967">
    <property type="protein sequence ID" value="OCK80285.1"/>
    <property type="molecule type" value="Genomic_DNA"/>
</dbReference>
<gene>
    <name evidence="2" type="ORF">K432DRAFT_393193</name>
</gene>
<proteinExistence type="predicted"/>
<feature type="compositionally biased region" description="Basic residues" evidence="1">
    <location>
        <begin position="70"/>
        <end position="81"/>
    </location>
</feature>
<keyword evidence="3" id="KW-1185">Reference proteome</keyword>
<organism evidence="2 3">
    <name type="scientific">Lepidopterella palustris CBS 459.81</name>
    <dbReference type="NCBI Taxonomy" id="1314670"/>
    <lineage>
        <taxon>Eukaryota</taxon>
        <taxon>Fungi</taxon>
        <taxon>Dikarya</taxon>
        <taxon>Ascomycota</taxon>
        <taxon>Pezizomycotina</taxon>
        <taxon>Dothideomycetes</taxon>
        <taxon>Pleosporomycetidae</taxon>
        <taxon>Mytilinidiales</taxon>
        <taxon>Argynnaceae</taxon>
        <taxon>Lepidopterella</taxon>
    </lineage>
</organism>